<dbReference type="Pfam" id="PF13560">
    <property type="entry name" value="HTH_31"/>
    <property type="match status" value="1"/>
</dbReference>
<sequence>MAKTTAPLLPGTTRLLEDFGERLKLARLRRKLTAKRVAERSGMSQMTLRALERGGAGVTMGAYLSVMQVLGLEQDLGLLAKADETGRQLQDADLVTVPRKKFDSTSATKKRPSPTSDQDGSDNAPSSRHATITPASRLTSLLIQPGQDTDNGKE</sequence>
<dbReference type="SUPFAM" id="SSF47413">
    <property type="entry name" value="lambda repressor-like DNA-binding domains"/>
    <property type="match status" value="1"/>
</dbReference>
<feature type="domain" description="HTH cro/C1-type" evidence="2">
    <location>
        <begin position="23"/>
        <end position="76"/>
    </location>
</feature>
<dbReference type="AlphaFoldDB" id="A0A1G8TXZ2"/>
<dbReference type="CDD" id="cd00093">
    <property type="entry name" value="HTH_XRE"/>
    <property type="match status" value="1"/>
</dbReference>
<name>A0A1G8TXZ2_9PSED</name>
<feature type="compositionally biased region" description="Polar residues" evidence="1">
    <location>
        <begin position="113"/>
        <end position="154"/>
    </location>
</feature>
<keyword evidence="4" id="KW-1185">Reference proteome</keyword>
<dbReference type="EMBL" id="FNCO01000031">
    <property type="protein sequence ID" value="SDJ46428.1"/>
    <property type="molecule type" value="Genomic_DNA"/>
</dbReference>
<reference evidence="4" key="1">
    <citation type="submission" date="2016-10" db="EMBL/GenBank/DDBJ databases">
        <authorList>
            <person name="Varghese N."/>
            <person name="Submissions S."/>
        </authorList>
    </citation>
    <scope>NUCLEOTIDE SEQUENCE [LARGE SCALE GENOMIC DNA]</scope>
    <source>
        <strain evidence="4">ATCC 700689</strain>
    </source>
</reference>
<dbReference type="GO" id="GO:0003677">
    <property type="term" value="F:DNA binding"/>
    <property type="evidence" value="ECO:0007669"/>
    <property type="project" value="InterPro"/>
</dbReference>
<dbReference type="RefSeq" id="WP_074759297.1">
    <property type="nucleotide sequence ID" value="NZ_FNCO01000031.1"/>
</dbReference>
<dbReference type="Proteomes" id="UP000182894">
    <property type="component" value="Unassembled WGS sequence"/>
</dbReference>
<proteinExistence type="predicted"/>
<evidence type="ECO:0000259" key="2">
    <source>
        <dbReference type="PROSITE" id="PS50943"/>
    </source>
</evidence>
<dbReference type="PROSITE" id="PS50943">
    <property type="entry name" value="HTH_CROC1"/>
    <property type="match status" value="1"/>
</dbReference>
<protein>
    <submittedName>
        <fullName evidence="3">Helix-turn-helix domain-containing protein</fullName>
    </submittedName>
</protein>
<organism evidence="3 4">
    <name type="scientific">Pseudomonas abietaniphila</name>
    <dbReference type="NCBI Taxonomy" id="89065"/>
    <lineage>
        <taxon>Bacteria</taxon>
        <taxon>Pseudomonadati</taxon>
        <taxon>Pseudomonadota</taxon>
        <taxon>Gammaproteobacteria</taxon>
        <taxon>Pseudomonadales</taxon>
        <taxon>Pseudomonadaceae</taxon>
        <taxon>Pseudomonas</taxon>
    </lineage>
</organism>
<dbReference type="STRING" id="89065.SAMN05216605_13118"/>
<dbReference type="Gene3D" id="1.10.260.40">
    <property type="entry name" value="lambda repressor-like DNA-binding domains"/>
    <property type="match status" value="1"/>
</dbReference>
<dbReference type="InterPro" id="IPR010982">
    <property type="entry name" value="Lambda_DNA-bd_dom_sf"/>
</dbReference>
<dbReference type="OrthoDB" id="5422231at2"/>
<dbReference type="SMART" id="SM00530">
    <property type="entry name" value="HTH_XRE"/>
    <property type="match status" value="1"/>
</dbReference>
<feature type="region of interest" description="Disordered" evidence="1">
    <location>
        <begin position="87"/>
        <end position="154"/>
    </location>
</feature>
<gene>
    <name evidence="3" type="ORF">SAMN05216605_13118</name>
</gene>
<dbReference type="InterPro" id="IPR001387">
    <property type="entry name" value="Cro/C1-type_HTH"/>
</dbReference>
<accession>A0A1G8TXZ2</accession>
<evidence type="ECO:0000313" key="4">
    <source>
        <dbReference type="Proteomes" id="UP000182894"/>
    </source>
</evidence>
<evidence type="ECO:0000313" key="3">
    <source>
        <dbReference type="EMBL" id="SDJ46428.1"/>
    </source>
</evidence>
<evidence type="ECO:0000256" key="1">
    <source>
        <dbReference type="SAM" id="MobiDB-lite"/>
    </source>
</evidence>